<accession>A0A0G4GKF2</accession>
<gene>
    <name evidence="3" type="ORF">Vbra_18088</name>
</gene>
<proteinExistence type="predicted"/>
<name>A0A0G4GKF2_VITBC</name>
<feature type="domain" description="CPW-WPC" evidence="2">
    <location>
        <begin position="137"/>
        <end position="189"/>
    </location>
</feature>
<dbReference type="OrthoDB" id="361898at2759"/>
<evidence type="ECO:0000259" key="2">
    <source>
        <dbReference type="SMART" id="SM01099"/>
    </source>
</evidence>
<evidence type="ECO:0000313" key="3">
    <source>
        <dbReference type="EMBL" id="CEM30492.1"/>
    </source>
</evidence>
<sequence>MHTVVLVALSLVWPATARLCAHHAAKLPTAMRFESVSVGQAPPAAPEGFGKAMKIISGFPKILGLISPIPMPKVPVGGLNGLQLTGPSAHELATLAQDGVSYARSQRTEELVKEEADSRAQQLAAQLLNKYWFIGQCSRDYSPTCPLQWTDDDGVCSPPDSYDGFCRATDLTAATPIDKETRAEWSCVSSPRRDWEATCPQTWTNVGGTLCIAPSNYRGICPPAMDFSMFDDETKAIFAAKCRLEWPTEAETAASAVTALPKLAPTKPLLPRMSGPVDAQTGRVVAHA</sequence>
<dbReference type="SMART" id="SM01099">
    <property type="entry name" value="CPW_WPC"/>
    <property type="match status" value="2"/>
</dbReference>
<protein>
    <recommendedName>
        <fullName evidence="2">CPW-WPC domain-containing protein</fullName>
    </recommendedName>
</protein>
<feature type="domain" description="CPW-WPC" evidence="2">
    <location>
        <begin position="193"/>
        <end position="250"/>
    </location>
</feature>
<keyword evidence="4" id="KW-1185">Reference proteome</keyword>
<dbReference type="NCBIfam" id="TIGR01492">
    <property type="entry name" value="CPW_WPC"/>
    <property type="match status" value="1"/>
</dbReference>
<dbReference type="InParanoid" id="A0A0G4GKF2"/>
<reference evidence="3 4" key="1">
    <citation type="submission" date="2014-11" db="EMBL/GenBank/DDBJ databases">
        <authorList>
            <person name="Zhu J."/>
            <person name="Qi W."/>
            <person name="Song R."/>
        </authorList>
    </citation>
    <scope>NUCLEOTIDE SEQUENCE [LARGE SCALE GENOMIC DNA]</scope>
</reference>
<feature type="chain" id="PRO_5005190289" description="CPW-WPC domain-containing protein" evidence="1">
    <location>
        <begin position="18"/>
        <end position="288"/>
    </location>
</feature>
<dbReference type="Pfam" id="PF09717">
    <property type="entry name" value="CPW_WPC"/>
    <property type="match status" value="2"/>
</dbReference>
<dbReference type="EMBL" id="CDMY01000698">
    <property type="protein sequence ID" value="CEM30492.1"/>
    <property type="molecule type" value="Genomic_DNA"/>
</dbReference>
<dbReference type="AlphaFoldDB" id="A0A0G4GKF2"/>
<dbReference type="InterPro" id="IPR006387">
    <property type="entry name" value="CPW_WPC_dom"/>
</dbReference>
<dbReference type="PhylomeDB" id="A0A0G4GKF2"/>
<feature type="signal peptide" evidence="1">
    <location>
        <begin position="1"/>
        <end position="17"/>
    </location>
</feature>
<keyword evidence="1" id="KW-0732">Signal</keyword>
<evidence type="ECO:0000256" key="1">
    <source>
        <dbReference type="SAM" id="SignalP"/>
    </source>
</evidence>
<evidence type="ECO:0000313" key="4">
    <source>
        <dbReference type="Proteomes" id="UP000041254"/>
    </source>
</evidence>
<dbReference type="Proteomes" id="UP000041254">
    <property type="component" value="Unassembled WGS sequence"/>
</dbReference>
<organism evidence="3 4">
    <name type="scientific">Vitrella brassicaformis (strain CCMP3155)</name>
    <dbReference type="NCBI Taxonomy" id="1169540"/>
    <lineage>
        <taxon>Eukaryota</taxon>
        <taxon>Sar</taxon>
        <taxon>Alveolata</taxon>
        <taxon>Colpodellida</taxon>
        <taxon>Vitrellaceae</taxon>
        <taxon>Vitrella</taxon>
    </lineage>
</organism>
<dbReference type="VEuPathDB" id="CryptoDB:Vbra_18088"/>